<dbReference type="RefSeq" id="WP_244844096.1">
    <property type="nucleotide sequence ID" value="NZ_CP107006.1"/>
</dbReference>
<proteinExistence type="predicted"/>
<accession>A0ABY6IXP8</accession>
<name>A0ABY6IXP8_9BACT</name>
<organism evidence="2 3">
    <name type="scientific">Chitinophaga horti</name>
    <dbReference type="NCBI Taxonomy" id="2920382"/>
    <lineage>
        <taxon>Bacteria</taxon>
        <taxon>Pseudomonadati</taxon>
        <taxon>Bacteroidota</taxon>
        <taxon>Chitinophagia</taxon>
        <taxon>Chitinophagales</taxon>
        <taxon>Chitinophagaceae</taxon>
        <taxon>Chitinophaga</taxon>
    </lineage>
</organism>
<dbReference type="Proteomes" id="UP001162741">
    <property type="component" value="Chromosome"/>
</dbReference>
<evidence type="ECO:0000256" key="1">
    <source>
        <dbReference type="SAM" id="Phobius"/>
    </source>
</evidence>
<dbReference type="EMBL" id="CP107006">
    <property type="protein sequence ID" value="UYQ92164.1"/>
    <property type="molecule type" value="Genomic_DNA"/>
</dbReference>
<gene>
    <name evidence="2" type="ORF">MKQ68_18925</name>
</gene>
<feature type="transmembrane region" description="Helical" evidence="1">
    <location>
        <begin position="16"/>
        <end position="33"/>
    </location>
</feature>
<sequence>MKKLIDLFKGLNRSDWIAIAGVLIALISIFISMRDNRAGRNSDEDIARRSGAFDRALLSLSIGEFALPVNVKDTVNLIYGGEMDNASVNLSELPIEVTNRGQKDAENVTLILQYPKLSKLAVRDVNGFQLLAPSFLDIKRAISESESHLQVSYQIETLNPGFHTQINDLITLHETSLDQSVKVEDTIFRYRMKYSFLIDMSIGGKDMLPTSNVIKLSCIPANSLEELVRQDIKNLVRRKKGNYTAIYILPIRKRHATEKGNLDEFRVLKQNLYMLKFQDLTPNEEIAAGLYDHQGRLKKFFAFDAMNNLINTINMDEE</sequence>
<keyword evidence="1" id="KW-0812">Transmembrane</keyword>
<keyword evidence="1" id="KW-1133">Transmembrane helix</keyword>
<protein>
    <submittedName>
        <fullName evidence="2">Uncharacterized protein</fullName>
    </submittedName>
</protein>
<reference evidence="2" key="1">
    <citation type="submission" date="2022-10" db="EMBL/GenBank/DDBJ databases">
        <title>Chitinophaga sp. nov., isolated from soil.</title>
        <authorList>
            <person name="Jeon C.O."/>
        </authorList>
    </citation>
    <scope>NUCLEOTIDE SEQUENCE</scope>
    <source>
        <strain evidence="2">R8</strain>
    </source>
</reference>
<evidence type="ECO:0000313" key="3">
    <source>
        <dbReference type="Proteomes" id="UP001162741"/>
    </source>
</evidence>
<keyword evidence="1" id="KW-0472">Membrane</keyword>
<keyword evidence="3" id="KW-1185">Reference proteome</keyword>
<evidence type="ECO:0000313" key="2">
    <source>
        <dbReference type="EMBL" id="UYQ92164.1"/>
    </source>
</evidence>